<keyword evidence="3" id="KW-1185">Reference proteome</keyword>
<evidence type="ECO:0000313" key="2">
    <source>
        <dbReference type="EMBL" id="KSU83340.1"/>
    </source>
</evidence>
<dbReference type="AlphaFoldDB" id="A0A0V8J8Z3"/>
<dbReference type="InterPro" id="IPR000182">
    <property type="entry name" value="GNAT_dom"/>
</dbReference>
<dbReference type="PANTHER" id="PTHR37817:SF1">
    <property type="entry name" value="N-ACETYLTRANSFERASE EIS"/>
    <property type="match status" value="1"/>
</dbReference>
<evidence type="ECO:0000313" key="3">
    <source>
        <dbReference type="Proteomes" id="UP000054099"/>
    </source>
</evidence>
<dbReference type="PROSITE" id="PS51186">
    <property type="entry name" value="GNAT"/>
    <property type="match status" value="1"/>
</dbReference>
<dbReference type="EMBL" id="LNQN01000002">
    <property type="protein sequence ID" value="KSU83340.1"/>
    <property type="molecule type" value="Genomic_DNA"/>
</dbReference>
<name>A0A0V8J8Z3_9BACL</name>
<gene>
    <name evidence="2" type="ORF">AS030_12265</name>
</gene>
<dbReference type="PANTHER" id="PTHR37817">
    <property type="entry name" value="N-ACETYLTRANSFERASE EIS"/>
    <property type="match status" value="1"/>
</dbReference>
<dbReference type="GO" id="GO:0030649">
    <property type="term" value="P:aminoglycoside antibiotic catabolic process"/>
    <property type="evidence" value="ECO:0007669"/>
    <property type="project" value="TreeGrafter"/>
</dbReference>
<reference evidence="2 3" key="1">
    <citation type="journal article" date="2014" name="Antonie Van Leeuwenhoek">
        <title>Fictibacillus enclensis sp. nov., isolated from marine sediment.</title>
        <authorList>
            <person name="Dastager S.G."/>
            <person name="Mawlankar R."/>
            <person name="Srinivasan K."/>
            <person name="Tang S.K."/>
            <person name="Lee J.C."/>
            <person name="Ramana V.V."/>
            <person name="Shouche Y.S."/>
        </authorList>
    </citation>
    <scope>NUCLEOTIDE SEQUENCE [LARGE SCALE GENOMIC DNA]</scope>
    <source>
        <strain evidence="2 3">NIO-1003</strain>
    </source>
</reference>
<dbReference type="SUPFAM" id="SSF55729">
    <property type="entry name" value="Acyl-CoA N-acyltransferases (Nat)"/>
    <property type="match status" value="1"/>
</dbReference>
<dbReference type="InterPro" id="IPR051554">
    <property type="entry name" value="Acetyltransferase_Eis"/>
</dbReference>
<dbReference type="CDD" id="cd04301">
    <property type="entry name" value="NAT_SF"/>
    <property type="match status" value="1"/>
</dbReference>
<dbReference type="Pfam" id="PF13527">
    <property type="entry name" value="Acetyltransf_9"/>
    <property type="match status" value="1"/>
</dbReference>
<evidence type="ECO:0000259" key="1">
    <source>
        <dbReference type="PROSITE" id="PS51186"/>
    </source>
</evidence>
<organism evidence="2 3">
    <name type="scientific">Fictibacillus enclensis</name>
    <dbReference type="NCBI Taxonomy" id="1017270"/>
    <lineage>
        <taxon>Bacteria</taxon>
        <taxon>Bacillati</taxon>
        <taxon>Bacillota</taxon>
        <taxon>Bacilli</taxon>
        <taxon>Bacillales</taxon>
        <taxon>Fictibacillaceae</taxon>
        <taxon>Fictibacillus</taxon>
    </lineage>
</organism>
<sequence length="370" mass="43095">MEFTIRTVNDHQELENAINLLGTVFPEEQLFFQNRLEKEPAYSFKTTWIAEKEGDMASVVQIFPFSIWVSGVEVKTAGIGNVATHPDYRGHRLTHRILEEIEQKLLEQQYGLSNLFTGIPGFYEKAGWQTVNQTIPIIKAGHMKQVWDVAFPGGKLDIQTVTGNDLESIRAIYEAVSTTLNGPRIRSEEYWKKQIENENENDYFQKAVRDDIVLSYIRAEKKSDVLTIHELCSLDGEKESMVPLVLSLLDPQIKTVRCLLPMNHFILKDVPYDIEENREGMWKIIDQDEVLQQFQSVFEKRGRHLGMDHLQLSFLEDSWLFSWENGNTELKQSEFLHYLMRGADEIPDRHSIIKELFPESSYIFWSKDRF</sequence>
<dbReference type="OrthoDB" id="9804948at2"/>
<proteinExistence type="predicted"/>
<comment type="caution">
    <text evidence="2">The sequence shown here is derived from an EMBL/GenBank/DDBJ whole genome shotgun (WGS) entry which is preliminary data.</text>
</comment>
<dbReference type="Proteomes" id="UP000054099">
    <property type="component" value="Unassembled WGS sequence"/>
</dbReference>
<protein>
    <recommendedName>
        <fullName evidence="1">N-acetyltransferase domain-containing protein</fullName>
    </recommendedName>
</protein>
<dbReference type="Gene3D" id="3.40.630.30">
    <property type="match status" value="2"/>
</dbReference>
<accession>A0A0V8J8Z3</accession>
<feature type="domain" description="N-acetyltransferase" evidence="1">
    <location>
        <begin position="3"/>
        <end position="148"/>
    </location>
</feature>
<dbReference type="RefSeq" id="WP_061972136.1">
    <property type="nucleotide sequence ID" value="NZ_FMAV01000002.1"/>
</dbReference>
<dbReference type="InterPro" id="IPR016181">
    <property type="entry name" value="Acyl_CoA_acyltransferase"/>
</dbReference>
<dbReference type="GO" id="GO:0034069">
    <property type="term" value="F:aminoglycoside N-acetyltransferase activity"/>
    <property type="evidence" value="ECO:0007669"/>
    <property type="project" value="TreeGrafter"/>
</dbReference>